<dbReference type="EMBL" id="LR796627">
    <property type="protein sequence ID" value="CAB4155447.1"/>
    <property type="molecule type" value="Genomic_DNA"/>
</dbReference>
<gene>
    <name evidence="1" type="ORF">UFOVP660_8</name>
</gene>
<name>A0A6J5N9M9_9CAUD</name>
<evidence type="ECO:0000313" key="1">
    <source>
        <dbReference type="EMBL" id="CAB4155447.1"/>
    </source>
</evidence>
<accession>A0A6J5N9M9</accession>
<reference evidence="1" key="1">
    <citation type="submission" date="2020-04" db="EMBL/GenBank/DDBJ databases">
        <authorList>
            <person name="Chiriac C."/>
            <person name="Salcher M."/>
            <person name="Ghai R."/>
            <person name="Kavagutti S V."/>
        </authorList>
    </citation>
    <scope>NUCLEOTIDE SEQUENCE</scope>
</reference>
<protein>
    <recommendedName>
        <fullName evidence="2">Major tail protein</fullName>
    </recommendedName>
</protein>
<organism evidence="1">
    <name type="scientific">uncultured Caudovirales phage</name>
    <dbReference type="NCBI Taxonomy" id="2100421"/>
    <lineage>
        <taxon>Viruses</taxon>
        <taxon>Duplodnaviria</taxon>
        <taxon>Heunggongvirae</taxon>
        <taxon>Uroviricota</taxon>
        <taxon>Caudoviricetes</taxon>
        <taxon>Peduoviridae</taxon>
        <taxon>Maltschvirus</taxon>
        <taxon>Maltschvirus maltsch</taxon>
    </lineage>
</organism>
<sequence>MTRIKGKSIVFKVGTTDFAGAVKSVTFKSAPGEIGFGDYADSLDYTCEVTGFQDFAASSLWTQLFANPGATLQIEFAPHGNAVASATQPHFTASGYAESVPDFGGAAGEYFTYDLTIKLDGKPVKVVS</sequence>
<evidence type="ECO:0008006" key="2">
    <source>
        <dbReference type="Google" id="ProtNLM"/>
    </source>
</evidence>
<proteinExistence type="predicted"/>